<evidence type="ECO:0000313" key="1">
    <source>
        <dbReference type="EMBL" id="GMH21858.1"/>
    </source>
</evidence>
<protein>
    <submittedName>
        <fullName evidence="1">Uncharacterized protein</fullName>
    </submittedName>
</protein>
<dbReference type="AlphaFoldDB" id="A0AAD3T1F6"/>
<accession>A0AAD3T1F6</accession>
<organism evidence="1 2">
    <name type="scientific">Nepenthes gracilis</name>
    <name type="common">Slender pitcher plant</name>
    <dbReference type="NCBI Taxonomy" id="150966"/>
    <lineage>
        <taxon>Eukaryota</taxon>
        <taxon>Viridiplantae</taxon>
        <taxon>Streptophyta</taxon>
        <taxon>Embryophyta</taxon>
        <taxon>Tracheophyta</taxon>
        <taxon>Spermatophyta</taxon>
        <taxon>Magnoliopsida</taxon>
        <taxon>eudicotyledons</taxon>
        <taxon>Gunneridae</taxon>
        <taxon>Pentapetalae</taxon>
        <taxon>Caryophyllales</taxon>
        <taxon>Nepenthaceae</taxon>
        <taxon>Nepenthes</taxon>
    </lineage>
</organism>
<dbReference type="EMBL" id="BSYO01000023">
    <property type="protein sequence ID" value="GMH21858.1"/>
    <property type="molecule type" value="Genomic_DNA"/>
</dbReference>
<comment type="caution">
    <text evidence="1">The sequence shown here is derived from an EMBL/GenBank/DDBJ whole genome shotgun (WGS) entry which is preliminary data.</text>
</comment>
<name>A0AAD3T1F6_NEPGR</name>
<gene>
    <name evidence="1" type="ORF">Nepgr_023701</name>
</gene>
<dbReference type="Proteomes" id="UP001279734">
    <property type="component" value="Unassembled WGS sequence"/>
</dbReference>
<keyword evidence="2" id="KW-1185">Reference proteome</keyword>
<evidence type="ECO:0000313" key="2">
    <source>
        <dbReference type="Proteomes" id="UP001279734"/>
    </source>
</evidence>
<sequence>MVLTTSTASFFQLRGHSRRLPPPTPSIPPRTYPPLLLDRPSCIGPFRELLQKLNDTNSTGALRKRALCALASPPPSLETTMADSNSNTSLIAGYFALNCRSLFLDKWGSGDRY</sequence>
<reference evidence="1" key="1">
    <citation type="submission" date="2023-05" db="EMBL/GenBank/DDBJ databases">
        <title>Nepenthes gracilis genome sequencing.</title>
        <authorList>
            <person name="Fukushima K."/>
        </authorList>
    </citation>
    <scope>NUCLEOTIDE SEQUENCE</scope>
    <source>
        <strain evidence="1">SING2019-196</strain>
    </source>
</reference>
<proteinExistence type="predicted"/>